<evidence type="ECO:0000313" key="2">
    <source>
        <dbReference type="Proteomes" id="UP000593573"/>
    </source>
</evidence>
<name>A0A7J8U8X8_9ROSI</name>
<sequence>MSVLRKNFLRECFVIDSNQ</sequence>
<protein>
    <submittedName>
        <fullName evidence="1">Uncharacterized protein</fullName>
    </submittedName>
</protein>
<dbReference type="Proteomes" id="UP000593573">
    <property type="component" value="Unassembled WGS sequence"/>
</dbReference>
<dbReference type="EMBL" id="JABFAB010000004">
    <property type="protein sequence ID" value="MBA0646922.1"/>
    <property type="molecule type" value="Genomic_DNA"/>
</dbReference>
<comment type="caution">
    <text evidence="1">The sequence shown here is derived from an EMBL/GenBank/DDBJ whole genome shotgun (WGS) entry which is preliminary data.</text>
</comment>
<organism evidence="1 2">
    <name type="scientific">Gossypium klotzschianum</name>
    <dbReference type="NCBI Taxonomy" id="34286"/>
    <lineage>
        <taxon>Eukaryota</taxon>
        <taxon>Viridiplantae</taxon>
        <taxon>Streptophyta</taxon>
        <taxon>Embryophyta</taxon>
        <taxon>Tracheophyta</taxon>
        <taxon>Spermatophyta</taxon>
        <taxon>Magnoliopsida</taxon>
        <taxon>eudicotyledons</taxon>
        <taxon>Gunneridae</taxon>
        <taxon>Pentapetalae</taxon>
        <taxon>rosids</taxon>
        <taxon>malvids</taxon>
        <taxon>Malvales</taxon>
        <taxon>Malvaceae</taxon>
        <taxon>Malvoideae</taxon>
        <taxon>Gossypium</taxon>
    </lineage>
</organism>
<accession>A0A7J8U8X8</accession>
<proteinExistence type="predicted"/>
<dbReference type="AlphaFoldDB" id="A0A7J8U8X8"/>
<keyword evidence="2" id="KW-1185">Reference proteome</keyword>
<feature type="non-terminal residue" evidence="1">
    <location>
        <position position="19"/>
    </location>
</feature>
<gene>
    <name evidence="1" type="ORF">Goklo_014845</name>
</gene>
<reference evidence="1 2" key="1">
    <citation type="journal article" date="2019" name="Genome Biol. Evol.">
        <title>Insights into the evolution of the New World diploid cottons (Gossypium, subgenus Houzingenia) based on genome sequencing.</title>
        <authorList>
            <person name="Grover C.E."/>
            <person name="Arick M.A. 2nd"/>
            <person name="Thrash A."/>
            <person name="Conover J.L."/>
            <person name="Sanders W.S."/>
            <person name="Peterson D.G."/>
            <person name="Frelichowski J.E."/>
            <person name="Scheffler J.A."/>
            <person name="Scheffler B.E."/>
            <person name="Wendel J.F."/>
        </authorList>
    </citation>
    <scope>NUCLEOTIDE SEQUENCE [LARGE SCALE GENOMIC DNA]</scope>
    <source>
        <strain evidence="1">57</strain>
        <tissue evidence="1">Leaf</tissue>
    </source>
</reference>
<evidence type="ECO:0000313" key="1">
    <source>
        <dbReference type="EMBL" id="MBA0646922.1"/>
    </source>
</evidence>